<protein>
    <submittedName>
        <fullName evidence="1">Tetratricopeptide repeat protein</fullName>
    </submittedName>
</protein>
<proteinExistence type="predicted"/>
<gene>
    <name evidence="1" type="ORF">FJZ47_25505</name>
</gene>
<dbReference type="EMBL" id="VGLS01001213">
    <property type="protein sequence ID" value="MBM3227138.1"/>
    <property type="molecule type" value="Genomic_DNA"/>
</dbReference>
<name>A0A937W6M2_UNCTE</name>
<dbReference type="Proteomes" id="UP000712673">
    <property type="component" value="Unassembled WGS sequence"/>
</dbReference>
<dbReference type="Pfam" id="PF13432">
    <property type="entry name" value="TPR_16"/>
    <property type="match status" value="2"/>
</dbReference>
<accession>A0A937W6M2</accession>
<dbReference type="AlphaFoldDB" id="A0A937W6M2"/>
<comment type="caution">
    <text evidence="1">The sequence shown here is derived from an EMBL/GenBank/DDBJ whole genome shotgun (WGS) entry which is preliminary data.</text>
</comment>
<sequence length="239" mass="26336">MRWAPSAKGWPTAKKVCGLPRPSITPPSLIEVAWGIGQVHLRQGDVQQAILWLERSLETCRLWDQPLLLYVSAATLGYAYVLADRVSDALPLLEQSVAMEVMGVMRSRVHVWLSEAYLRLGRLDEALALAARGLEVCRTQARQGDQAWTLRLLGAIHAHRHPLQVELAAAAYQQALALAEGLGMRPLQAHCHLGLGTLYATTGQREQARAELSTAIDRYCALDMTFWLPQAQAALAQGE</sequence>
<organism evidence="1 2">
    <name type="scientific">Tectimicrobiota bacterium</name>
    <dbReference type="NCBI Taxonomy" id="2528274"/>
    <lineage>
        <taxon>Bacteria</taxon>
        <taxon>Pseudomonadati</taxon>
        <taxon>Nitrospinota/Tectimicrobiota group</taxon>
        <taxon>Candidatus Tectimicrobiota</taxon>
    </lineage>
</organism>
<dbReference type="SUPFAM" id="SSF48452">
    <property type="entry name" value="TPR-like"/>
    <property type="match status" value="1"/>
</dbReference>
<evidence type="ECO:0000313" key="1">
    <source>
        <dbReference type="EMBL" id="MBM3227138.1"/>
    </source>
</evidence>
<evidence type="ECO:0000313" key="2">
    <source>
        <dbReference type="Proteomes" id="UP000712673"/>
    </source>
</evidence>
<dbReference type="InterPro" id="IPR011990">
    <property type="entry name" value="TPR-like_helical_dom_sf"/>
</dbReference>
<reference evidence="1" key="1">
    <citation type="submission" date="2019-03" db="EMBL/GenBank/DDBJ databases">
        <title>Lake Tanganyika Metagenome-Assembled Genomes (MAGs).</title>
        <authorList>
            <person name="Tran P."/>
        </authorList>
    </citation>
    <scope>NUCLEOTIDE SEQUENCE</scope>
    <source>
        <strain evidence="1">K_DeepCast_65m_m2_066</strain>
    </source>
</reference>
<dbReference type="Gene3D" id="1.25.40.10">
    <property type="entry name" value="Tetratricopeptide repeat domain"/>
    <property type="match status" value="1"/>
</dbReference>